<keyword evidence="1" id="KW-1133">Transmembrane helix</keyword>
<accession>A0A330LVH5</accession>
<organism evidence="2 3">
    <name type="scientific">Shewanella benthica</name>
    <dbReference type="NCBI Taxonomy" id="43661"/>
    <lineage>
        <taxon>Bacteria</taxon>
        <taxon>Pseudomonadati</taxon>
        <taxon>Pseudomonadota</taxon>
        <taxon>Gammaproteobacteria</taxon>
        <taxon>Alteromonadales</taxon>
        <taxon>Shewanellaceae</taxon>
        <taxon>Shewanella</taxon>
    </lineage>
</organism>
<keyword evidence="1" id="KW-0472">Membrane</keyword>
<proteinExistence type="predicted"/>
<sequence>MNAVSLSSVQHYILRAGPARMRMRRLSNAHFIFICLIYSVCIINYAAS</sequence>
<dbReference type="KEGG" id="sbk:SHEWBE_0190"/>
<name>A0A330LVH5_9GAMM</name>
<evidence type="ECO:0000256" key="1">
    <source>
        <dbReference type="SAM" id="Phobius"/>
    </source>
</evidence>
<evidence type="ECO:0000313" key="2">
    <source>
        <dbReference type="EMBL" id="SQH74186.1"/>
    </source>
</evidence>
<protein>
    <submittedName>
        <fullName evidence="2">Uncharacterized protein</fullName>
    </submittedName>
</protein>
<gene>
    <name evidence="2" type="ORF">SHEWBE_0190</name>
</gene>
<dbReference type="EMBL" id="LS483452">
    <property type="protein sequence ID" value="SQH74186.1"/>
    <property type="molecule type" value="Genomic_DNA"/>
</dbReference>
<reference evidence="3" key="1">
    <citation type="submission" date="2018-06" db="EMBL/GenBank/DDBJ databases">
        <authorList>
            <person name="Cea G.-C."/>
            <person name="William W."/>
        </authorList>
    </citation>
    <scope>NUCLEOTIDE SEQUENCE [LARGE SCALE GENOMIC DNA]</scope>
    <source>
        <strain evidence="3">DB21MT-2</strain>
    </source>
</reference>
<evidence type="ECO:0000313" key="3">
    <source>
        <dbReference type="Proteomes" id="UP000250123"/>
    </source>
</evidence>
<dbReference type="Proteomes" id="UP000250123">
    <property type="component" value="Chromosome SHEWBE"/>
</dbReference>
<dbReference type="AlphaFoldDB" id="A0A330LVH5"/>
<feature type="transmembrane region" description="Helical" evidence="1">
    <location>
        <begin position="29"/>
        <end position="47"/>
    </location>
</feature>
<keyword evidence="1" id="KW-0812">Transmembrane</keyword>